<sequence length="500" mass="54930">MPSMMRLAASLIVVSVCVAHGENCLASDLIRARQRVPRDGWMGSSFASMSARLTAKLREGGHPVQDCTSWSIEDLKQLMRRIFSESENEILAVYDGTTDRRRLRFSSLALLEEHWEALANASVGAGLFFSVHRDGLCHEAVMWWVHHLSTQAQMRLAADGLKVPSLPRANHLANVSPSTARHGVYQEYAQQVSCQQCHTGKIAEPAWQNATLPKPLPVDKQHPGRERQRSCDYQNVPACGPCEGLGGRRWGDDPEAMIPMPCEVIHGPEVPATTKGRYPALATARLTGETRVPIEVIPTKPGKYMGITAALSLGWQGEMMRLRYDFDGMGTEIEAQTIEQARRDELGASISKGPKECVCTPSITGVLHIHAFEPDDPLDPVKLTPGEGGATYLGRVRVALDGDREQTNGTVVIADHYLKWAFHFLVDADAASPSFGLPLRLYGATGVRQVFDSWHLVDPAEALPDVWHLPTGCKVLAPVCSNFANHTARLAERTSEQLLI</sequence>
<organism evidence="3 4">
    <name type="scientific">Polarella glacialis</name>
    <name type="common">Dinoflagellate</name>
    <dbReference type="NCBI Taxonomy" id="89957"/>
    <lineage>
        <taxon>Eukaryota</taxon>
        <taxon>Sar</taxon>
        <taxon>Alveolata</taxon>
        <taxon>Dinophyceae</taxon>
        <taxon>Suessiales</taxon>
        <taxon>Suessiaceae</taxon>
        <taxon>Polarella</taxon>
    </lineage>
</organism>
<proteinExistence type="predicted"/>
<evidence type="ECO:0000256" key="2">
    <source>
        <dbReference type="SAM" id="SignalP"/>
    </source>
</evidence>
<dbReference type="Proteomes" id="UP000626109">
    <property type="component" value="Unassembled WGS sequence"/>
</dbReference>
<comment type="caution">
    <text evidence="3">The sequence shown here is derived from an EMBL/GenBank/DDBJ whole genome shotgun (WGS) entry which is preliminary data.</text>
</comment>
<feature type="region of interest" description="Disordered" evidence="1">
    <location>
        <begin position="211"/>
        <end position="231"/>
    </location>
</feature>
<keyword evidence="2" id="KW-0732">Signal</keyword>
<accession>A0A813II90</accession>
<protein>
    <recommendedName>
        <fullName evidence="5">Cytochrome c-552/4 domain-containing protein</fullName>
    </recommendedName>
</protein>
<dbReference type="EMBL" id="CAJNNW010009445">
    <property type="protein sequence ID" value="CAE8650957.1"/>
    <property type="molecule type" value="Genomic_DNA"/>
</dbReference>
<feature type="chain" id="PRO_5032871788" description="Cytochrome c-552/4 domain-containing protein" evidence="2">
    <location>
        <begin position="20"/>
        <end position="500"/>
    </location>
</feature>
<evidence type="ECO:0000313" key="3">
    <source>
        <dbReference type="EMBL" id="CAE8650957.1"/>
    </source>
</evidence>
<evidence type="ECO:0000313" key="4">
    <source>
        <dbReference type="Proteomes" id="UP000626109"/>
    </source>
</evidence>
<dbReference type="AlphaFoldDB" id="A0A813II90"/>
<feature type="compositionally biased region" description="Basic and acidic residues" evidence="1">
    <location>
        <begin position="217"/>
        <end position="230"/>
    </location>
</feature>
<name>A0A813II90_POLGL</name>
<evidence type="ECO:0008006" key="5">
    <source>
        <dbReference type="Google" id="ProtNLM"/>
    </source>
</evidence>
<gene>
    <name evidence="3" type="ORF">PGLA2088_LOCUS8719</name>
</gene>
<feature type="signal peptide" evidence="2">
    <location>
        <begin position="1"/>
        <end position="19"/>
    </location>
</feature>
<reference evidence="3" key="1">
    <citation type="submission" date="2021-02" db="EMBL/GenBank/DDBJ databases">
        <authorList>
            <person name="Dougan E. K."/>
            <person name="Rhodes N."/>
            <person name="Thang M."/>
            <person name="Chan C."/>
        </authorList>
    </citation>
    <scope>NUCLEOTIDE SEQUENCE</scope>
</reference>
<evidence type="ECO:0000256" key="1">
    <source>
        <dbReference type="SAM" id="MobiDB-lite"/>
    </source>
</evidence>